<evidence type="ECO:0000313" key="1">
    <source>
        <dbReference type="EMBL" id="KAI3903513.1"/>
    </source>
</evidence>
<organism evidence="1 2">
    <name type="scientific">Papaver atlanticum</name>
    <dbReference type="NCBI Taxonomy" id="357466"/>
    <lineage>
        <taxon>Eukaryota</taxon>
        <taxon>Viridiplantae</taxon>
        <taxon>Streptophyta</taxon>
        <taxon>Embryophyta</taxon>
        <taxon>Tracheophyta</taxon>
        <taxon>Spermatophyta</taxon>
        <taxon>Magnoliopsida</taxon>
        <taxon>Ranunculales</taxon>
        <taxon>Papaveraceae</taxon>
        <taxon>Papaveroideae</taxon>
        <taxon>Papaver</taxon>
    </lineage>
</organism>
<gene>
    <name evidence="1" type="ORF">MKW98_032167</name>
</gene>
<keyword evidence="2" id="KW-1185">Reference proteome</keyword>
<dbReference type="EMBL" id="JAJJMB010011222">
    <property type="protein sequence ID" value="KAI3903513.1"/>
    <property type="molecule type" value="Genomic_DNA"/>
</dbReference>
<dbReference type="Proteomes" id="UP001202328">
    <property type="component" value="Unassembled WGS sequence"/>
</dbReference>
<name>A0AAD4XE75_9MAGN</name>
<protein>
    <submittedName>
        <fullName evidence="1">Uncharacterized protein</fullName>
    </submittedName>
</protein>
<dbReference type="AlphaFoldDB" id="A0AAD4XE75"/>
<reference evidence="1" key="1">
    <citation type="submission" date="2022-04" db="EMBL/GenBank/DDBJ databases">
        <title>A functionally conserved STORR gene fusion in Papaver species that diverged 16.8 million years ago.</title>
        <authorList>
            <person name="Catania T."/>
        </authorList>
    </citation>
    <scope>NUCLEOTIDE SEQUENCE</scope>
    <source>
        <strain evidence="1">S-188037</strain>
    </source>
</reference>
<accession>A0AAD4XE75</accession>
<proteinExistence type="predicted"/>
<evidence type="ECO:0000313" key="2">
    <source>
        <dbReference type="Proteomes" id="UP001202328"/>
    </source>
</evidence>
<sequence>MRRRGGGCCGRKESNNGSLLVRLIPMNCSKLNRSQLLLMLQRILAKRSQKIGDKITTLQNAKVGISIWS</sequence>
<comment type="caution">
    <text evidence="1">The sequence shown here is derived from an EMBL/GenBank/DDBJ whole genome shotgun (WGS) entry which is preliminary data.</text>
</comment>